<feature type="chain" id="PRO_5045096764" evidence="1">
    <location>
        <begin position="23"/>
        <end position="134"/>
    </location>
</feature>
<accession>A0ABU4J512</accession>
<dbReference type="Proteomes" id="UP001284771">
    <property type="component" value="Unassembled WGS sequence"/>
</dbReference>
<feature type="signal peptide" evidence="1">
    <location>
        <begin position="1"/>
        <end position="22"/>
    </location>
</feature>
<name>A0ABU4J512_9BACI</name>
<comment type="caution">
    <text evidence="2">The sequence shown here is derived from an EMBL/GenBank/DDBJ whole genome shotgun (WGS) entry which is preliminary data.</text>
</comment>
<evidence type="ECO:0000313" key="2">
    <source>
        <dbReference type="EMBL" id="MDW8516075.1"/>
    </source>
</evidence>
<dbReference type="RefSeq" id="WP_050691138.1">
    <property type="nucleotide sequence ID" value="NZ_JAWUZT010000018.1"/>
</dbReference>
<dbReference type="EMBL" id="JAWUZT010000018">
    <property type="protein sequence ID" value="MDW8516075.1"/>
    <property type="molecule type" value="Genomic_DNA"/>
</dbReference>
<evidence type="ECO:0000313" key="3">
    <source>
        <dbReference type="Proteomes" id="UP001284771"/>
    </source>
</evidence>
<keyword evidence="3" id="KW-1185">Reference proteome</keyword>
<gene>
    <name evidence="2" type="ORF">RIB56_08005</name>
</gene>
<evidence type="ECO:0000256" key="1">
    <source>
        <dbReference type="SAM" id="SignalP"/>
    </source>
</evidence>
<proteinExistence type="predicted"/>
<keyword evidence="1" id="KW-0732">Signal</keyword>
<sequence>MNKKLKLFLGGMILATGLSAYSASPASAEYFPGISSTSSQGTNSFIKSGSYIQSKGTSSANRIMDHISVRNYIYIQGKLDDENVAQKSKASSVSVLSGKYKFATKTVYRTYSYHHFEKGTQAAGGYSSSVYYPK</sequence>
<protein>
    <submittedName>
        <fullName evidence="2">Uncharacterized protein</fullName>
    </submittedName>
</protein>
<organism evidence="2 3">
    <name type="scientific">Priestia flexa</name>
    <dbReference type="NCBI Taxonomy" id="86664"/>
    <lineage>
        <taxon>Bacteria</taxon>
        <taxon>Bacillati</taxon>
        <taxon>Bacillota</taxon>
        <taxon>Bacilli</taxon>
        <taxon>Bacillales</taxon>
        <taxon>Bacillaceae</taxon>
        <taxon>Priestia</taxon>
    </lineage>
</organism>
<reference evidence="3" key="1">
    <citation type="submission" date="2023-07" db="EMBL/GenBank/DDBJ databases">
        <title>Draft genomic sequences of Priestia flexa CCM isolated from the soil of an abandoned mine contaminated by free cyanide in the high Andean zone of Tacna, Peru.</title>
        <authorList>
            <person name="Caceda Quiroz C.J."/>
            <person name="Maraza Chooque G.J."/>
            <person name="Fora Quispe G.L."/>
            <person name="Carpio Mamani M."/>
        </authorList>
    </citation>
    <scope>NUCLEOTIDE SEQUENCE [LARGE SCALE GENOMIC DNA]</scope>
    <source>
        <strain evidence="3">CCM</strain>
    </source>
</reference>